<comment type="caution">
    <text evidence="8">The sequence shown here is derived from an EMBL/GenBank/DDBJ whole genome shotgun (WGS) entry which is preliminary data.</text>
</comment>
<evidence type="ECO:0000256" key="4">
    <source>
        <dbReference type="ARBA" id="ARBA00022989"/>
    </source>
</evidence>
<accession>A0A401G0G6</accession>
<feature type="transmembrane region" description="Helical" evidence="6">
    <location>
        <begin position="12"/>
        <end position="30"/>
    </location>
</feature>
<dbReference type="Proteomes" id="UP000288096">
    <property type="component" value="Unassembled WGS sequence"/>
</dbReference>
<protein>
    <submittedName>
        <fullName evidence="8">EamA/RhaT family transporter</fullName>
    </submittedName>
</protein>
<keyword evidence="9" id="KW-1185">Reference proteome</keyword>
<evidence type="ECO:0000256" key="2">
    <source>
        <dbReference type="ARBA" id="ARBA00022475"/>
    </source>
</evidence>
<dbReference type="PANTHER" id="PTHR42920">
    <property type="entry name" value="OS03G0707200 PROTEIN-RELATED"/>
    <property type="match status" value="1"/>
</dbReference>
<reference evidence="9" key="1">
    <citation type="submission" date="2017-11" db="EMBL/GenBank/DDBJ databases">
        <authorList>
            <person name="Watanabe M."/>
            <person name="Kojima H."/>
        </authorList>
    </citation>
    <scope>NUCLEOTIDE SEQUENCE [LARGE SCALE GENOMIC DNA]</scope>
    <source>
        <strain evidence="9">Tokyo 01</strain>
    </source>
</reference>
<dbReference type="Pfam" id="PF00892">
    <property type="entry name" value="EamA"/>
    <property type="match status" value="2"/>
</dbReference>
<dbReference type="InterPro" id="IPR051258">
    <property type="entry name" value="Diverse_Substrate_Transporter"/>
</dbReference>
<dbReference type="AlphaFoldDB" id="A0A401G0G6"/>
<gene>
    <name evidence="8" type="ORF">DENIS_3692</name>
</gene>
<evidence type="ECO:0000256" key="6">
    <source>
        <dbReference type="SAM" id="Phobius"/>
    </source>
</evidence>
<dbReference type="InterPro" id="IPR037185">
    <property type="entry name" value="EmrE-like"/>
</dbReference>
<dbReference type="PANTHER" id="PTHR42920:SF5">
    <property type="entry name" value="EAMA DOMAIN-CONTAINING PROTEIN"/>
    <property type="match status" value="1"/>
</dbReference>
<dbReference type="SUPFAM" id="SSF103481">
    <property type="entry name" value="Multidrug resistance efflux transporter EmrE"/>
    <property type="match status" value="2"/>
</dbReference>
<name>A0A401G0G6_9BACT</name>
<evidence type="ECO:0000256" key="3">
    <source>
        <dbReference type="ARBA" id="ARBA00022692"/>
    </source>
</evidence>
<feature type="transmembrane region" description="Helical" evidence="6">
    <location>
        <begin position="106"/>
        <end position="124"/>
    </location>
</feature>
<keyword evidence="3 6" id="KW-0812">Transmembrane</keyword>
<feature type="transmembrane region" description="Helical" evidence="6">
    <location>
        <begin position="187"/>
        <end position="206"/>
    </location>
</feature>
<reference evidence="9" key="2">
    <citation type="submission" date="2019-01" db="EMBL/GenBank/DDBJ databases">
        <title>Genome sequence of Desulfonema ishimotonii strain Tokyo 01.</title>
        <authorList>
            <person name="Fukui M."/>
        </authorList>
    </citation>
    <scope>NUCLEOTIDE SEQUENCE [LARGE SCALE GENOMIC DNA]</scope>
    <source>
        <strain evidence="9">Tokyo 01</strain>
    </source>
</reference>
<dbReference type="InterPro" id="IPR000620">
    <property type="entry name" value="EamA_dom"/>
</dbReference>
<dbReference type="OrthoDB" id="9804865at2"/>
<organism evidence="8 9">
    <name type="scientific">Desulfonema ishimotonii</name>
    <dbReference type="NCBI Taxonomy" id="45657"/>
    <lineage>
        <taxon>Bacteria</taxon>
        <taxon>Pseudomonadati</taxon>
        <taxon>Thermodesulfobacteriota</taxon>
        <taxon>Desulfobacteria</taxon>
        <taxon>Desulfobacterales</taxon>
        <taxon>Desulfococcaceae</taxon>
        <taxon>Desulfonema</taxon>
    </lineage>
</organism>
<dbReference type="EMBL" id="BEXT01000001">
    <property type="protein sequence ID" value="GBC62715.1"/>
    <property type="molecule type" value="Genomic_DNA"/>
</dbReference>
<dbReference type="RefSeq" id="WP_124329870.1">
    <property type="nucleotide sequence ID" value="NZ_BEXT01000001.1"/>
</dbReference>
<evidence type="ECO:0000259" key="7">
    <source>
        <dbReference type="Pfam" id="PF00892"/>
    </source>
</evidence>
<keyword evidence="2" id="KW-1003">Cell membrane</keyword>
<feature type="transmembrane region" description="Helical" evidence="6">
    <location>
        <begin position="76"/>
        <end position="94"/>
    </location>
</feature>
<comment type="subcellular location">
    <subcellularLocation>
        <location evidence="1">Cell membrane</location>
        <topology evidence="1">Multi-pass membrane protein</topology>
    </subcellularLocation>
</comment>
<dbReference type="GO" id="GO:0005886">
    <property type="term" value="C:plasma membrane"/>
    <property type="evidence" value="ECO:0007669"/>
    <property type="project" value="UniProtKB-SubCell"/>
</dbReference>
<keyword evidence="5 6" id="KW-0472">Membrane</keyword>
<evidence type="ECO:0000256" key="5">
    <source>
        <dbReference type="ARBA" id="ARBA00023136"/>
    </source>
</evidence>
<evidence type="ECO:0000313" key="9">
    <source>
        <dbReference type="Proteomes" id="UP000288096"/>
    </source>
</evidence>
<keyword evidence="4 6" id="KW-1133">Transmembrane helix</keyword>
<feature type="transmembrane region" description="Helical" evidence="6">
    <location>
        <begin position="246"/>
        <end position="267"/>
    </location>
</feature>
<feature type="domain" description="EamA" evidence="7">
    <location>
        <begin position="156"/>
        <end position="288"/>
    </location>
</feature>
<feature type="transmembrane region" description="Helical" evidence="6">
    <location>
        <begin position="162"/>
        <end position="180"/>
    </location>
</feature>
<evidence type="ECO:0000256" key="1">
    <source>
        <dbReference type="ARBA" id="ARBA00004651"/>
    </source>
</evidence>
<feature type="transmembrane region" description="Helical" evidence="6">
    <location>
        <begin position="273"/>
        <end position="296"/>
    </location>
</feature>
<sequence length="307" mass="32698">MDLRTFRSNTLLLITATIWGFAFVAQRLGMDHVGPFTFNGVRFALGALSLIPLMLITRKHTAEAGYPASRNTLKKLLSGGLMAGGALFTGASLQQVGLLHTTAGNAGFITGLYVVIVPLMGLFWKQRPAGGTWAGAALAAIGLYFLCITDRFTIAYGDFLELIGAFFWAGHVLLIGWLSPRTDALRLAFVQFVACSVLSLITGFLIETVTLEGILRAGVPILYGGLGSVGIAYTLQVVAQKDAHPAHAAIILSMESPFAALGGWLLLDEVLSGRSLFGCGLMLSGMIVSQLAPYLFRSESRRAEAAL</sequence>
<proteinExistence type="predicted"/>
<feature type="transmembrane region" description="Helical" evidence="6">
    <location>
        <begin position="136"/>
        <end position="156"/>
    </location>
</feature>
<feature type="transmembrane region" description="Helical" evidence="6">
    <location>
        <begin position="36"/>
        <end position="56"/>
    </location>
</feature>
<evidence type="ECO:0000313" key="8">
    <source>
        <dbReference type="EMBL" id="GBC62715.1"/>
    </source>
</evidence>
<feature type="transmembrane region" description="Helical" evidence="6">
    <location>
        <begin position="218"/>
        <end position="239"/>
    </location>
</feature>
<feature type="domain" description="EamA" evidence="7">
    <location>
        <begin position="10"/>
        <end position="146"/>
    </location>
</feature>